<evidence type="ECO:0000313" key="2">
    <source>
        <dbReference type="Proteomes" id="UP001152484"/>
    </source>
</evidence>
<evidence type="ECO:0000313" key="1">
    <source>
        <dbReference type="EMBL" id="CAH9104599.1"/>
    </source>
</evidence>
<reference evidence="1" key="1">
    <citation type="submission" date="2022-07" db="EMBL/GenBank/DDBJ databases">
        <authorList>
            <person name="Macas J."/>
            <person name="Novak P."/>
            <person name="Neumann P."/>
        </authorList>
    </citation>
    <scope>NUCLEOTIDE SEQUENCE</scope>
</reference>
<gene>
    <name evidence="1" type="ORF">CEURO_LOCUS16616</name>
</gene>
<name>A0A9P0ZLJ8_CUSEU</name>
<dbReference type="Proteomes" id="UP001152484">
    <property type="component" value="Unassembled WGS sequence"/>
</dbReference>
<protein>
    <submittedName>
        <fullName evidence="1">Uncharacterized protein</fullName>
    </submittedName>
</protein>
<organism evidence="1 2">
    <name type="scientific">Cuscuta europaea</name>
    <name type="common">European dodder</name>
    <dbReference type="NCBI Taxonomy" id="41803"/>
    <lineage>
        <taxon>Eukaryota</taxon>
        <taxon>Viridiplantae</taxon>
        <taxon>Streptophyta</taxon>
        <taxon>Embryophyta</taxon>
        <taxon>Tracheophyta</taxon>
        <taxon>Spermatophyta</taxon>
        <taxon>Magnoliopsida</taxon>
        <taxon>eudicotyledons</taxon>
        <taxon>Gunneridae</taxon>
        <taxon>Pentapetalae</taxon>
        <taxon>asterids</taxon>
        <taxon>lamiids</taxon>
        <taxon>Solanales</taxon>
        <taxon>Convolvulaceae</taxon>
        <taxon>Cuscuteae</taxon>
        <taxon>Cuscuta</taxon>
        <taxon>Cuscuta subgen. Cuscuta</taxon>
    </lineage>
</organism>
<sequence length="15" mass="1603">MVCTSSSFAIYIPSP</sequence>
<accession>A0A9P0ZLJ8</accession>
<dbReference type="EMBL" id="CAMAPE010000046">
    <property type="protein sequence ID" value="CAH9104599.1"/>
    <property type="molecule type" value="Genomic_DNA"/>
</dbReference>
<keyword evidence="2" id="KW-1185">Reference proteome</keyword>
<comment type="caution">
    <text evidence="1">The sequence shown here is derived from an EMBL/GenBank/DDBJ whole genome shotgun (WGS) entry which is preliminary data.</text>
</comment>
<proteinExistence type="predicted"/>